<name>A0A1I7RNU4_BURXY</name>
<feature type="transmembrane region" description="Helical" evidence="5">
    <location>
        <begin position="122"/>
        <end position="142"/>
    </location>
</feature>
<accession>A0A1I7RNU4</accession>
<keyword evidence="2 5" id="KW-0812">Transmembrane</keyword>
<organism evidence="7 8">
    <name type="scientific">Bursaphelenchus xylophilus</name>
    <name type="common">Pinewood nematode worm</name>
    <name type="synonym">Aphelenchoides xylophilus</name>
    <dbReference type="NCBI Taxonomy" id="6326"/>
    <lineage>
        <taxon>Eukaryota</taxon>
        <taxon>Metazoa</taxon>
        <taxon>Ecdysozoa</taxon>
        <taxon>Nematoda</taxon>
        <taxon>Chromadorea</taxon>
        <taxon>Rhabditida</taxon>
        <taxon>Tylenchina</taxon>
        <taxon>Tylenchomorpha</taxon>
        <taxon>Aphelenchoidea</taxon>
        <taxon>Aphelenchoididae</taxon>
        <taxon>Bursaphelenchus</taxon>
    </lineage>
</organism>
<evidence type="ECO:0000256" key="2">
    <source>
        <dbReference type="ARBA" id="ARBA00022692"/>
    </source>
</evidence>
<reference evidence="8" key="1">
    <citation type="submission" date="2016-11" db="UniProtKB">
        <authorList>
            <consortium name="WormBaseParasite"/>
        </authorList>
    </citation>
    <scope>IDENTIFICATION</scope>
</reference>
<feature type="transmembrane region" description="Helical" evidence="5">
    <location>
        <begin position="236"/>
        <end position="256"/>
    </location>
</feature>
<protein>
    <submittedName>
        <fullName evidence="8">MFS domain-containing protein</fullName>
    </submittedName>
</protein>
<proteinExistence type="predicted"/>
<dbReference type="SUPFAM" id="SSF103473">
    <property type="entry name" value="MFS general substrate transporter"/>
    <property type="match status" value="1"/>
</dbReference>
<dbReference type="InterPro" id="IPR020846">
    <property type="entry name" value="MFS_dom"/>
</dbReference>
<dbReference type="InterPro" id="IPR011701">
    <property type="entry name" value="MFS"/>
</dbReference>
<feature type="transmembrane region" description="Helical" evidence="5">
    <location>
        <begin position="212"/>
        <end position="230"/>
    </location>
</feature>
<evidence type="ECO:0000256" key="4">
    <source>
        <dbReference type="ARBA" id="ARBA00023136"/>
    </source>
</evidence>
<keyword evidence="4 5" id="KW-0472">Membrane</keyword>
<dbReference type="Gene3D" id="1.20.1250.20">
    <property type="entry name" value="MFS general substrate transporter like domains"/>
    <property type="match status" value="1"/>
</dbReference>
<dbReference type="AlphaFoldDB" id="A0A1I7RNU4"/>
<feature type="transmembrane region" description="Helical" evidence="5">
    <location>
        <begin position="149"/>
        <end position="168"/>
    </location>
</feature>
<feature type="transmembrane region" description="Helical" evidence="5">
    <location>
        <begin position="354"/>
        <end position="375"/>
    </location>
</feature>
<feature type="transmembrane region" description="Helical" evidence="5">
    <location>
        <begin position="174"/>
        <end position="191"/>
    </location>
</feature>
<evidence type="ECO:0000256" key="1">
    <source>
        <dbReference type="ARBA" id="ARBA00004141"/>
    </source>
</evidence>
<evidence type="ECO:0000259" key="6">
    <source>
        <dbReference type="PROSITE" id="PS50850"/>
    </source>
</evidence>
<dbReference type="eggNOG" id="KOG0255">
    <property type="taxonomic scope" value="Eukaryota"/>
</dbReference>
<sequence>MAAHGFAYEHLRHVDAHKLLEHLGDFSLYEMTNFCIVQTFNFYYAAALFVMSFIEEDPHLLCIPHNSSIKVQKDQCTLNINGVTERCDYSDKATLYVVNKGPVDSIFPSFGLLCSNGLVKEFGLTFFTIGAFTMVPFLSAASDRFGRKTVVLICISVSAFANLLVYIVNDAYTFWILRFIIGASSDGYMTISGIQSSELVAQDVRDWYGLMYNIYWTAGLLYTALLSLVVRDWRVFYLLASLPAVFIFPLYAIWLPETPHWLVEHRKLHQLGDYIRASERYCGRKVDLNKCLKSEKRKKIVRNTKSPLIQIFEALRSNRKFMFQMMINGYIQFVIALFYFTVTLESTSLTSDGFTGFALSAGIELPGGILTLPAAKFFGRKTIVWSMLCLQGLFIALYPFLPYPWLAISFNLISKVFNGLVYSTHPLLLTEMIPTGMRTAMYSLVNIPQSFGIIAAPYLKYLQFGTTYAMYIILAVTSIVAGLLALFLPETKGRRLPEELNDVMSDYAEDNSILEPLKDSK</sequence>
<evidence type="ECO:0000313" key="8">
    <source>
        <dbReference type="WBParaSite" id="BXY_0238300.1"/>
    </source>
</evidence>
<comment type="subcellular location">
    <subcellularLocation>
        <location evidence="1">Membrane</location>
        <topology evidence="1">Multi-pass membrane protein</topology>
    </subcellularLocation>
</comment>
<feature type="transmembrane region" description="Helical" evidence="5">
    <location>
        <begin position="321"/>
        <end position="342"/>
    </location>
</feature>
<dbReference type="PROSITE" id="PS50850">
    <property type="entry name" value="MFS"/>
    <property type="match status" value="1"/>
</dbReference>
<dbReference type="WBParaSite" id="BXY_0238300.1">
    <property type="protein sequence ID" value="BXY_0238300.1"/>
    <property type="gene ID" value="BXY_0238300"/>
</dbReference>
<evidence type="ECO:0000256" key="3">
    <source>
        <dbReference type="ARBA" id="ARBA00022989"/>
    </source>
</evidence>
<dbReference type="Pfam" id="PF07690">
    <property type="entry name" value="MFS_1"/>
    <property type="match status" value="1"/>
</dbReference>
<keyword evidence="3 5" id="KW-1133">Transmembrane helix</keyword>
<dbReference type="GO" id="GO:0016020">
    <property type="term" value="C:membrane"/>
    <property type="evidence" value="ECO:0007669"/>
    <property type="project" value="UniProtKB-SubCell"/>
</dbReference>
<feature type="domain" description="Major facilitator superfamily (MFS) profile" evidence="6">
    <location>
        <begin position="77"/>
        <end position="493"/>
    </location>
</feature>
<evidence type="ECO:0000313" key="7">
    <source>
        <dbReference type="Proteomes" id="UP000095284"/>
    </source>
</evidence>
<dbReference type="GO" id="GO:0022857">
    <property type="term" value="F:transmembrane transporter activity"/>
    <property type="evidence" value="ECO:0007669"/>
    <property type="project" value="InterPro"/>
</dbReference>
<dbReference type="Proteomes" id="UP000095284">
    <property type="component" value="Unplaced"/>
</dbReference>
<dbReference type="PANTHER" id="PTHR24064">
    <property type="entry name" value="SOLUTE CARRIER FAMILY 22 MEMBER"/>
    <property type="match status" value="1"/>
</dbReference>
<feature type="transmembrane region" description="Helical" evidence="5">
    <location>
        <begin position="382"/>
        <end position="401"/>
    </location>
</feature>
<evidence type="ECO:0000256" key="5">
    <source>
        <dbReference type="SAM" id="Phobius"/>
    </source>
</evidence>
<feature type="transmembrane region" description="Helical" evidence="5">
    <location>
        <begin position="468"/>
        <end position="488"/>
    </location>
</feature>
<dbReference type="InterPro" id="IPR036259">
    <property type="entry name" value="MFS_trans_sf"/>
</dbReference>